<sequence length="133" mass="13576">MPVPTAQMMQAAVPPRRCPLGIALASLAVVAAPAAAQAAEIGTRVASCSAVQEVCRDTRSNVSQTSITLKTVSSNVSSGSAQYTVNKGVTGATNCSGTMGYNATKTCNLGGYSGQLTFTFYKGQNSLVTISSF</sequence>
<feature type="signal peptide" evidence="1">
    <location>
        <begin position="1"/>
        <end position="38"/>
    </location>
</feature>
<dbReference type="Proteomes" id="UP000291483">
    <property type="component" value="Unassembled WGS sequence"/>
</dbReference>
<reference evidence="2 3" key="1">
    <citation type="submission" date="2019-02" db="EMBL/GenBank/DDBJ databases">
        <title>Sequencing the genomes of 1000 actinobacteria strains.</title>
        <authorList>
            <person name="Klenk H.-P."/>
        </authorList>
    </citation>
    <scope>NUCLEOTIDE SEQUENCE [LARGE SCALE GENOMIC DNA]</scope>
    <source>
        <strain evidence="2 3">DSM 18319</strain>
    </source>
</reference>
<accession>A0A4Q8APA1</accession>
<dbReference type="EMBL" id="SHLC01000001">
    <property type="protein sequence ID" value="RZU66457.1"/>
    <property type="molecule type" value="Genomic_DNA"/>
</dbReference>
<evidence type="ECO:0000313" key="2">
    <source>
        <dbReference type="EMBL" id="RZU66457.1"/>
    </source>
</evidence>
<organism evidence="2 3">
    <name type="scientific">Microterricola gilva</name>
    <dbReference type="NCBI Taxonomy" id="393267"/>
    <lineage>
        <taxon>Bacteria</taxon>
        <taxon>Bacillati</taxon>
        <taxon>Actinomycetota</taxon>
        <taxon>Actinomycetes</taxon>
        <taxon>Micrococcales</taxon>
        <taxon>Microbacteriaceae</taxon>
        <taxon>Microterricola</taxon>
    </lineage>
</organism>
<dbReference type="AlphaFoldDB" id="A0A4Q8APA1"/>
<protein>
    <submittedName>
        <fullName evidence="2">Uncharacterized protein</fullName>
    </submittedName>
</protein>
<name>A0A4Q8APA1_9MICO</name>
<gene>
    <name evidence="2" type="ORF">EV379_2814</name>
</gene>
<proteinExistence type="predicted"/>
<evidence type="ECO:0000313" key="3">
    <source>
        <dbReference type="Proteomes" id="UP000291483"/>
    </source>
</evidence>
<keyword evidence="1" id="KW-0732">Signal</keyword>
<keyword evidence="3" id="KW-1185">Reference proteome</keyword>
<feature type="chain" id="PRO_5020396021" evidence="1">
    <location>
        <begin position="39"/>
        <end position="133"/>
    </location>
</feature>
<evidence type="ECO:0000256" key="1">
    <source>
        <dbReference type="SAM" id="SignalP"/>
    </source>
</evidence>
<comment type="caution">
    <text evidence="2">The sequence shown here is derived from an EMBL/GenBank/DDBJ whole genome shotgun (WGS) entry which is preliminary data.</text>
</comment>